<accession>A0A5B8YGU1</accession>
<proteinExistence type="predicted"/>
<gene>
    <name evidence="2" type="ORF">FK178_03385</name>
</gene>
<evidence type="ECO:0000313" key="2">
    <source>
        <dbReference type="EMBL" id="QED36811.1"/>
    </source>
</evidence>
<evidence type="ECO:0008006" key="4">
    <source>
        <dbReference type="Google" id="ProtNLM"/>
    </source>
</evidence>
<sequence length="233" mass="26979">MKKTILLIFAILLSTSFSCQNSEKQTELTVINILGAKVYEKPTYDSKTLKKLPVGETIKIDQQIESNEKNEIGKEFSLVGKWIKPKNNNGFIFSSDLTDKEVEIGTDEFGKVFIDLRGKLTDEKTEEEQMETPMGKFPKYFEYKYYESGNYTYIEWDGCFDHIYKYEKLSLNEVYHQMVSDYSILMNRNEISIPSFLEKDDNILKFEGRGATQDLTIENNENGLITVSSYDCT</sequence>
<evidence type="ECO:0000256" key="1">
    <source>
        <dbReference type="SAM" id="SignalP"/>
    </source>
</evidence>
<name>A0A5B8YGU1_9FLAO</name>
<reference evidence="2 3" key="1">
    <citation type="submission" date="2019-08" db="EMBL/GenBank/DDBJ databases">
        <title>Antarcticibacterium arcticum sp. nov., a bacterium isolated from marine sediment of the Canadian Beaufort Sea.</title>
        <authorList>
            <person name="Lee Y.M."/>
            <person name="Baek K."/>
            <person name="Lee D.-H."/>
            <person name="Shin S.C."/>
            <person name="Jin Y.K."/>
            <person name="Park Y."/>
        </authorList>
    </citation>
    <scope>NUCLEOTIDE SEQUENCE [LARGE SCALE GENOMIC DNA]</scope>
    <source>
        <strain evidence="2 3">PAMC 28998</strain>
    </source>
</reference>
<dbReference type="Proteomes" id="UP000321954">
    <property type="component" value="Chromosome"/>
</dbReference>
<feature type="signal peptide" evidence="1">
    <location>
        <begin position="1"/>
        <end position="21"/>
    </location>
</feature>
<dbReference type="OrthoDB" id="1422830at2"/>
<keyword evidence="3" id="KW-1185">Reference proteome</keyword>
<protein>
    <recommendedName>
        <fullName evidence="4">SH3 domain-containing protein</fullName>
    </recommendedName>
</protein>
<dbReference type="AlphaFoldDB" id="A0A5B8YGU1"/>
<dbReference type="PROSITE" id="PS51257">
    <property type="entry name" value="PROKAR_LIPOPROTEIN"/>
    <property type="match status" value="1"/>
</dbReference>
<feature type="chain" id="PRO_5022695364" description="SH3 domain-containing protein" evidence="1">
    <location>
        <begin position="22"/>
        <end position="233"/>
    </location>
</feature>
<evidence type="ECO:0000313" key="3">
    <source>
        <dbReference type="Proteomes" id="UP000321954"/>
    </source>
</evidence>
<dbReference type="RefSeq" id="WP_146831001.1">
    <property type="nucleotide sequence ID" value="NZ_CP042476.1"/>
</dbReference>
<dbReference type="KEGG" id="anp:FK178_03385"/>
<organism evidence="2 3">
    <name type="scientific">Antarcticibacterium arcticum</name>
    <dbReference type="NCBI Taxonomy" id="2585771"/>
    <lineage>
        <taxon>Bacteria</taxon>
        <taxon>Pseudomonadati</taxon>
        <taxon>Bacteroidota</taxon>
        <taxon>Flavobacteriia</taxon>
        <taxon>Flavobacteriales</taxon>
        <taxon>Flavobacteriaceae</taxon>
        <taxon>Antarcticibacterium</taxon>
    </lineage>
</organism>
<keyword evidence="1" id="KW-0732">Signal</keyword>
<dbReference type="EMBL" id="CP042476">
    <property type="protein sequence ID" value="QED36811.1"/>
    <property type="molecule type" value="Genomic_DNA"/>
</dbReference>